<dbReference type="PROSITE" id="PS00049">
    <property type="entry name" value="RIBOSOMAL_L14"/>
    <property type="match status" value="1"/>
</dbReference>
<organism evidence="6 7">
    <name type="scientific">Conexivisphaera calida</name>
    <dbReference type="NCBI Taxonomy" id="1874277"/>
    <lineage>
        <taxon>Archaea</taxon>
        <taxon>Nitrososphaerota</taxon>
        <taxon>Conexivisphaeria</taxon>
        <taxon>Conexivisphaerales</taxon>
        <taxon>Conexivisphaeraceae</taxon>
        <taxon>Conexivisphaera</taxon>
    </lineage>
</organism>
<dbReference type="PANTHER" id="PTHR11761:SF8">
    <property type="entry name" value="LARGE RIBOSOMAL SUBUNIT PROTEIN UL14"/>
    <property type="match status" value="1"/>
</dbReference>
<dbReference type="OrthoDB" id="23569at2157"/>
<dbReference type="PANTHER" id="PTHR11761">
    <property type="entry name" value="50S/60S RIBOSOMAL PROTEIN L14/L23"/>
    <property type="match status" value="1"/>
</dbReference>
<dbReference type="GO" id="GO:0070180">
    <property type="term" value="F:large ribosomal subunit rRNA binding"/>
    <property type="evidence" value="ECO:0007669"/>
    <property type="project" value="TreeGrafter"/>
</dbReference>
<dbReference type="Gene3D" id="2.40.150.20">
    <property type="entry name" value="Ribosomal protein L14"/>
    <property type="match status" value="1"/>
</dbReference>
<dbReference type="SMART" id="SM01374">
    <property type="entry name" value="Ribosomal_L14"/>
    <property type="match status" value="1"/>
</dbReference>
<gene>
    <name evidence="4" type="primary">rpl14</name>
    <name evidence="6" type="ORF">NAS2_0316</name>
</gene>
<keyword evidence="2 4" id="KW-0689">Ribosomal protein</keyword>
<keyword evidence="7" id="KW-1185">Reference proteome</keyword>
<dbReference type="GO" id="GO:0022625">
    <property type="term" value="C:cytosolic large ribosomal subunit"/>
    <property type="evidence" value="ECO:0007669"/>
    <property type="project" value="TreeGrafter"/>
</dbReference>
<evidence type="ECO:0000256" key="1">
    <source>
        <dbReference type="ARBA" id="ARBA00010745"/>
    </source>
</evidence>
<dbReference type="EMBL" id="AP018732">
    <property type="protein sequence ID" value="BBE41708.1"/>
    <property type="molecule type" value="Genomic_DNA"/>
</dbReference>
<evidence type="ECO:0000256" key="3">
    <source>
        <dbReference type="ARBA" id="ARBA00023274"/>
    </source>
</evidence>
<dbReference type="Pfam" id="PF00238">
    <property type="entry name" value="Ribosomal_L14"/>
    <property type="match status" value="1"/>
</dbReference>
<comment type="function">
    <text evidence="4">Binds to 23S rRNA. Forms part of two intersubunit bridges in the 70S ribosome.</text>
</comment>
<dbReference type="KEGG" id="ccai:NAS2_0316"/>
<dbReference type="InterPro" id="IPR000218">
    <property type="entry name" value="Ribosomal_uL14"/>
</dbReference>
<protein>
    <recommendedName>
        <fullName evidence="4">Large ribosomal subunit protein uL14</fullName>
    </recommendedName>
</protein>
<keyword evidence="4" id="KW-0699">rRNA-binding</keyword>
<evidence type="ECO:0000313" key="6">
    <source>
        <dbReference type="EMBL" id="BBE41708.1"/>
    </source>
</evidence>
<dbReference type="HAMAP" id="MF_01367">
    <property type="entry name" value="Ribosomal_uL14"/>
    <property type="match status" value="1"/>
</dbReference>
<dbReference type="GO" id="GO:0006412">
    <property type="term" value="P:translation"/>
    <property type="evidence" value="ECO:0007669"/>
    <property type="project" value="UniProtKB-UniRule"/>
</dbReference>
<sequence length="142" mass="15339">MPKRGAGTAGAAEWTPRTSKGVPVNSLIACADNSGAKELRVVQVMGYKGRLKRRPTATVGDKLVVVVRSGPPEMKKQIFFAVLVRQRYPFRRPSGLRISFEDNAAVLITPEGDVKGTDIRGPVAAEAAERWPRIANIASSII</sequence>
<dbReference type="NCBIfam" id="NF006344">
    <property type="entry name" value="PRK08571.1"/>
    <property type="match status" value="1"/>
</dbReference>
<keyword evidence="4" id="KW-0694">RNA-binding</keyword>
<reference evidence="6 7" key="1">
    <citation type="journal article" date="2019" name="ISME J.">
        <title>Isolation and characterization of a thermophilic sulfur- and iron-reducing thaumarchaeote from a terrestrial acidic hot spring.</title>
        <authorList>
            <person name="Kato S."/>
            <person name="Itoh T."/>
            <person name="Yuki M."/>
            <person name="Nagamori M."/>
            <person name="Ohnishi M."/>
            <person name="Uematsu K."/>
            <person name="Suzuki K."/>
            <person name="Takashina T."/>
            <person name="Ohkuma M."/>
        </authorList>
    </citation>
    <scope>NUCLEOTIDE SEQUENCE [LARGE SCALE GENOMIC DNA]</scope>
    <source>
        <strain evidence="6 7">NAS-02</strain>
    </source>
</reference>
<comment type="similarity">
    <text evidence="1 4 5">Belongs to the universal ribosomal protein uL14 family.</text>
</comment>
<dbReference type="SUPFAM" id="SSF50193">
    <property type="entry name" value="Ribosomal protein L14"/>
    <property type="match status" value="1"/>
</dbReference>
<evidence type="ECO:0000256" key="5">
    <source>
        <dbReference type="RuleBase" id="RU003949"/>
    </source>
</evidence>
<dbReference type="AlphaFoldDB" id="A0A4P2VKE0"/>
<dbReference type="InterPro" id="IPR036853">
    <property type="entry name" value="Ribosomal_uL14_sf"/>
</dbReference>
<dbReference type="InterPro" id="IPR019972">
    <property type="entry name" value="Ribosomal_uL14_CS"/>
</dbReference>
<dbReference type="Proteomes" id="UP000509448">
    <property type="component" value="Chromosome"/>
</dbReference>
<name>A0A4P2VKE0_9ARCH</name>
<dbReference type="GO" id="GO:0003735">
    <property type="term" value="F:structural constituent of ribosome"/>
    <property type="evidence" value="ECO:0007669"/>
    <property type="project" value="InterPro"/>
</dbReference>
<evidence type="ECO:0000313" key="7">
    <source>
        <dbReference type="Proteomes" id="UP000509448"/>
    </source>
</evidence>
<proteinExistence type="inferred from homology"/>
<comment type="subunit">
    <text evidence="4">Part of the 50S ribosomal subunit. Forms a cluster with proteins L3 and L24e, part of which may contact the 16S rRNA in 2 intersubunit bridges.</text>
</comment>
<keyword evidence="3 4" id="KW-0687">Ribonucleoprotein</keyword>
<dbReference type="RefSeq" id="WP_174448018.1">
    <property type="nucleotide sequence ID" value="NZ_AP018732.1"/>
</dbReference>
<accession>A0A4P2VKE0</accession>
<dbReference type="CDD" id="cd00337">
    <property type="entry name" value="Ribosomal_uL14"/>
    <property type="match status" value="1"/>
</dbReference>
<dbReference type="FunFam" id="2.40.150.20:FF:000007">
    <property type="entry name" value="50S ribosomal protein L14"/>
    <property type="match status" value="1"/>
</dbReference>
<evidence type="ECO:0000256" key="4">
    <source>
        <dbReference type="HAMAP-Rule" id="MF_01367"/>
    </source>
</evidence>
<dbReference type="GeneID" id="55584134"/>
<evidence type="ECO:0000256" key="2">
    <source>
        <dbReference type="ARBA" id="ARBA00022980"/>
    </source>
</evidence>